<dbReference type="OrthoDB" id="1935089at2759"/>
<dbReference type="AlphaFoldDB" id="A0A9Q1QKF7"/>
<evidence type="ECO:0000313" key="2">
    <source>
        <dbReference type="Proteomes" id="UP001153076"/>
    </source>
</evidence>
<accession>A0A9Q1QKF7</accession>
<dbReference type="Proteomes" id="UP001153076">
    <property type="component" value="Unassembled WGS sequence"/>
</dbReference>
<protein>
    <submittedName>
        <fullName evidence="1">Uncharacterized protein</fullName>
    </submittedName>
</protein>
<sequence length="220" mass="25954">MANDGPRYLSKLEVKLRKELDITLDQIESLWHQKPRVDVIRDGNRNTTYYHTSTIIRRRFNCIETLKGPDGTWHSDPIQVQNLVEIPVGQHNHRTEARLVSWETVNREKDNGGLEVRSMRQLNSAYLMKLGWRLATESKTLWVKVLKMEYCKGNDVENMRVMRQASSTWRGIMDNIHLTKEQKGHVIADGRRTKFWIYKWIDGKELLFQVVSDIPEEKQH</sequence>
<organism evidence="1 2">
    <name type="scientific">Carnegiea gigantea</name>
    <dbReference type="NCBI Taxonomy" id="171969"/>
    <lineage>
        <taxon>Eukaryota</taxon>
        <taxon>Viridiplantae</taxon>
        <taxon>Streptophyta</taxon>
        <taxon>Embryophyta</taxon>
        <taxon>Tracheophyta</taxon>
        <taxon>Spermatophyta</taxon>
        <taxon>Magnoliopsida</taxon>
        <taxon>eudicotyledons</taxon>
        <taxon>Gunneridae</taxon>
        <taxon>Pentapetalae</taxon>
        <taxon>Caryophyllales</taxon>
        <taxon>Cactineae</taxon>
        <taxon>Cactaceae</taxon>
        <taxon>Cactoideae</taxon>
        <taxon>Echinocereeae</taxon>
        <taxon>Carnegiea</taxon>
    </lineage>
</organism>
<name>A0A9Q1QKF7_9CARY</name>
<evidence type="ECO:0000313" key="1">
    <source>
        <dbReference type="EMBL" id="KAJ8445993.1"/>
    </source>
</evidence>
<proteinExistence type="predicted"/>
<dbReference type="EMBL" id="JAKOGI010000063">
    <property type="protein sequence ID" value="KAJ8445993.1"/>
    <property type="molecule type" value="Genomic_DNA"/>
</dbReference>
<gene>
    <name evidence="1" type="ORF">Cgig2_021825</name>
</gene>
<reference evidence="1" key="1">
    <citation type="submission" date="2022-04" db="EMBL/GenBank/DDBJ databases">
        <title>Carnegiea gigantea Genome sequencing and assembly v2.</title>
        <authorList>
            <person name="Copetti D."/>
            <person name="Sanderson M.J."/>
            <person name="Burquez A."/>
            <person name="Wojciechowski M.F."/>
        </authorList>
    </citation>
    <scope>NUCLEOTIDE SEQUENCE</scope>
    <source>
        <strain evidence="1">SGP5-SGP5p</strain>
        <tissue evidence="1">Aerial part</tissue>
    </source>
</reference>
<comment type="caution">
    <text evidence="1">The sequence shown here is derived from an EMBL/GenBank/DDBJ whole genome shotgun (WGS) entry which is preliminary data.</text>
</comment>
<keyword evidence="2" id="KW-1185">Reference proteome</keyword>